<proteinExistence type="predicted"/>
<feature type="region of interest" description="Disordered" evidence="1">
    <location>
        <begin position="171"/>
        <end position="190"/>
    </location>
</feature>
<evidence type="ECO:0000313" key="3">
    <source>
        <dbReference type="Proteomes" id="UP000299102"/>
    </source>
</evidence>
<dbReference type="EMBL" id="BGZK01001046">
    <property type="protein sequence ID" value="GBP69613.1"/>
    <property type="molecule type" value="Genomic_DNA"/>
</dbReference>
<reference evidence="2 3" key="1">
    <citation type="journal article" date="2019" name="Commun. Biol.">
        <title>The bagworm genome reveals a unique fibroin gene that provides high tensile strength.</title>
        <authorList>
            <person name="Kono N."/>
            <person name="Nakamura H."/>
            <person name="Ohtoshi R."/>
            <person name="Tomita M."/>
            <person name="Numata K."/>
            <person name="Arakawa K."/>
        </authorList>
    </citation>
    <scope>NUCLEOTIDE SEQUENCE [LARGE SCALE GENOMIC DNA]</scope>
</reference>
<name>A0A4C1Y2J5_EUMVA</name>
<gene>
    <name evidence="2" type="ORF">EVAR_88700_1</name>
</gene>
<keyword evidence="3" id="KW-1185">Reference proteome</keyword>
<protein>
    <submittedName>
        <fullName evidence="2">Uncharacterized protein</fullName>
    </submittedName>
</protein>
<accession>A0A4C1Y2J5</accession>
<evidence type="ECO:0000313" key="2">
    <source>
        <dbReference type="EMBL" id="GBP69613.1"/>
    </source>
</evidence>
<dbReference type="AlphaFoldDB" id="A0A4C1Y2J5"/>
<sequence>MNLRTFNFEGVEHSSVEDWSDFVERDDDSDTIRLYLFAGGEVNSDHRSQTTPAYNLYSYLVALLTLISRGRSCTLALRFQNPRWESSTRTCPVFFFIRFDDALTDHDRYMNSTARMEYYSTHNTTPKARLSPRLLHGPTCTAAFSFHKSSNPSEFAFASFINYADELRRGSARPSAPARPRRCPRPPAARQLAPITCLSHHRGN</sequence>
<comment type="caution">
    <text evidence="2">The sequence shown here is derived from an EMBL/GenBank/DDBJ whole genome shotgun (WGS) entry which is preliminary data.</text>
</comment>
<organism evidence="2 3">
    <name type="scientific">Eumeta variegata</name>
    <name type="common">Bagworm moth</name>
    <name type="synonym">Eumeta japonica</name>
    <dbReference type="NCBI Taxonomy" id="151549"/>
    <lineage>
        <taxon>Eukaryota</taxon>
        <taxon>Metazoa</taxon>
        <taxon>Ecdysozoa</taxon>
        <taxon>Arthropoda</taxon>
        <taxon>Hexapoda</taxon>
        <taxon>Insecta</taxon>
        <taxon>Pterygota</taxon>
        <taxon>Neoptera</taxon>
        <taxon>Endopterygota</taxon>
        <taxon>Lepidoptera</taxon>
        <taxon>Glossata</taxon>
        <taxon>Ditrysia</taxon>
        <taxon>Tineoidea</taxon>
        <taxon>Psychidae</taxon>
        <taxon>Oiketicinae</taxon>
        <taxon>Eumeta</taxon>
    </lineage>
</organism>
<evidence type="ECO:0000256" key="1">
    <source>
        <dbReference type="SAM" id="MobiDB-lite"/>
    </source>
</evidence>
<dbReference type="Proteomes" id="UP000299102">
    <property type="component" value="Unassembled WGS sequence"/>
</dbReference>